<gene>
    <name evidence="1" type="ORF">Psi01_25690</name>
</gene>
<organism evidence="1 2">
    <name type="scientific">Planobispora siamensis</name>
    <dbReference type="NCBI Taxonomy" id="936338"/>
    <lineage>
        <taxon>Bacteria</taxon>
        <taxon>Bacillati</taxon>
        <taxon>Actinomycetota</taxon>
        <taxon>Actinomycetes</taxon>
        <taxon>Streptosporangiales</taxon>
        <taxon>Streptosporangiaceae</taxon>
        <taxon>Planobispora</taxon>
    </lineage>
</organism>
<name>A0A8J3WIM6_9ACTN</name>
<evidence type="ECO:0000313" key="2">
    <source>
        <dbReference type="Proteomes" id="UP000619788"/>
    </source>
</evidence>
<dbReference type="EMBL" id="BOOJ01000023">
    <property type="protein sequence ID" value="GIH91939.1"/>
    <property type="molecule type" value="Genomic_DNA"/>
</dbReference>
<sequence length="146" mass="16343">MPLTKAKTGTDDLRKLIRDLGKLPADMRRELRPEMRKAGQRALVKARANAAWSSRIPAATKLSVSFAKKRPGAVIRVDKGRAPHARPLENLGRRGSFRHPVFGDRDRWVAQRARPFLFSAAAEAWRAIDADITAAVDRAARRHGFK</sequence>
<protein>
    <recommendedName>
        <fullName evidence="3">HK97 gp10 family phage protein</fullName>
    </recommendedName>
</protein>
<evidence type="ECO:0008006" key="3">
    <source>
        <dbReference type="Google" id="ProtNLM"/>
    </source>
</evidence>
<dbReference type="AlphaFoldDB" id="A0A8J3WIM6"/>
<dbReference type="Proteomes" id="UP000619788">
    <property type="component" value="Unassembled WGS sequence"/>
</dbReference>
<accession>A0A8J3WIM6</accession>
<evidence type="ECO:0000313" key="1">
    <source>
        <dbReference type="EMBL" id="GIH91939.1"/>
    </source>
</evidence>
<comment type="caution">
    <text evidence="1">The sequence shown here is derived from an EMBL/GenBank/DDBJ whole genome shotgun (WGS) entry which is preliminary data.</text>
</comment>
<keyword evidence="2" id="KW-1185">Reference proteome</keyword>
<proteinExistence type="predicted"/>
<dbReference type="RefSeq" id="WP_204064189.1">
    <property type="nucleotide sequence ID" value="NZ_BOOJ01000023.1"/>
</dbReference>
<reference evidence="1 2" key="1">
    <citation type="submission" date="2021-01" db="EMBL/GenBank/DDBJ databases">
        <title>Whole genome shotgun sequence of Planobispora siamensis NBRC 107568.</title>
        <authorList>
            <person name="Komaki H."/>
            <person name="Tamura T."/>
        </authorList>
    </citation>
    <scope>NUCLEOTIDE SEQUENCE [LARGE SCALE GENOMIC DNA]</scope>
    <source>
        <strain evidence="1 2">NBRC 107568</strain>
    </source>
</reference>